<dbReference type="EMBL" id="JAQIZZ010000008">
    <property type="protein sequence ID" value="KAJ5525902.1"/>
    <property type="molecule type" value="Genomic_DNA"/>
</dbReference>
<keyword evidence="3" id="KW-1185">Reference proteome</keyword>
<sequence>MGPVRSDSPYINHTGQNTFRIQDIPIDILRKTILTSRPKSKSTSISKSKSKPKRKRHAGRTLKMTQDTPAQAQPVDAAFSPAPRRLSMLEVLPVEVIEQIFLHSLNVNLPRASHVVAAALSSERIYRLLILLAFWEDPVIYQKYPANHPGSSKNGSAAIRDVFKPVEYNMLCMRDRSILQALVFSCRWCTMDRILKQVPTMLNLTIQRQWLDEGVQMEADERVDLERFMKRKQDTKLSFNGSGPLTTQFAELMCLSWEEVTEMSKATDRGTHRYKLDITPMADVQITHITGKIVMNWPALNLCCPPKKMLRGRKSGFTQEDVAFLEMLRITSSNYKRVNAPSTPCTTSMVDRTALHEGVTNAIETQNYNALISLLKLDEYVFRWRVANQGKPVFYTIPSKHFEHVVRVGQDKPHLQQAFFEALLRASAESVPHKSAAITQWNVNNNERARKKGGIYNLLTARFSKWLSNFMLNLPEQIGYARENPNNQLFTCGQLKIHDLEGDRFMEEVLEPSHRAALGNWHEESSFRREDHWLVRAGPELPPGFRRTSSSTIA</sequence>
<dbReference type="AlphaFoldDB" id="A0AAD6CPK6"/>
<name>A0AAD6CPK6_9EURO</name>
<accession>A0AAD6CPK6</accession>
<evidence type="ECO:0000256" key="1">
    <source>
        <dbReference type="SAM" id="MobiDB-lite"/>
    </source>
</evidence>
<feature type="region of interest" description="Disordered" evidence="1">
    <location>
        <begin position="37"/>
        <end position="75"/>
    </location>
</feature>
<gene>
    <name evidence="2" type="ORF">N7494_012552</name>
</gene>
<proteinExistence type="predicted"/>
<comment type="caution">
    <text evidence="2">The sequence shown here is derived from an EMBL/GenBank/DDBJ whole genome shotgun (WGS) entry which is preliminary data.</text>
</comment>
<dbReference type="Proteomes" id="UP001220324">
    <property type="component" value="Unassembled WGS sequence"/>
</dbReference>
<evidence type="ECO:0000313" key="3">
    <source>
        <dbReference type="Proteomes" id="UP001220324"/>
    </source>
</evidence>
<organism evidence="2 3">
    <name type="scientific">Penicillium frequentans</name>
    <dbReference type="NCBI Taxonomy" id="3151616"/>
    <lineage>
        <taxon>Eukaryota</taxon>
        <taxon>Fungi</taxon>
        <taxon>Dikarya</taxon>
        <taxon>Ascomycota</taxon>
        <taxon>Pezizomycotina</taxon>
        <taxon>Eurotiomycetes</taxon>
        <taxon>Eurotiomycetidae</taxon>
        <taxon>Eurotiales</taxon>
        <taxon>Aspergillaceae</taxon>
        <taxon>Penicillium</taxon>
    </lineage>
</organism>
<feature type="compositionally biased region" description="Low complexity" evidence="1">
    <location>
        <begin position="37"/>
        <end position="47"/>
    </location>
</feature>
<feature type="compositionally biased region" description="Basic residues" evidence="1">
    <location>
        <begin position="48"/>
        <end position="60"/>
    </location>
</feature>
<evidence type="ECO:0000313" key="2">
    <source>
        <dbReference type="EMBL" id="KAJ5525902.1"/>
    </source>
</evidence>
<reference evidence="2 3" key="1">
    <citation type="journal article" date="2023" name="IMA Fungus">
        <title>Comparative genomic study of the Penicillium genus elucidates a diverse pangenome and 15 lateral gene transfer events.</title>
        <authorList>
            <person name="Petersen C."/>
            <person name="Sorensen T."/>
            <person name="Nielsen M.R."/>
            <person name="Sondergaard T.E."/>
            <person name="Sorensen J.L."/>
            <person name="Fitzpatrick D.A."/>
            <person name="Frisvad J.C."/>
            <person name="Nielsen K.L."/>
        </authorList>
    </citation>
    <scope>NUCLEOTIDE SEQUENCE [LARGE SCALE GENOMIC DNA]</scope>
    <source>
        <strain evidence="2 3">IBT 35679</strain>
    </source>
</reference>
<protein>
    <submittedName>
        <fullName evidence="2">Uncharacterized protein</fullName>
    </submittedName>
</protein>